<reference evidence="1 2" key="1">
    <citation type="submission" date="2019-01" db="EMBL/GenBank/DDBJ databases">
        <title>Complete genome sequence of Cohnella hallensis HS21 isolated from Korean fir (Abies koreana) rhizospheric soil.</title>
        <authorList>
            <person name="Jiang L."/>
            <person name="Kang S.W."/>
            <person name="Kim S."/>
            <person name="Jung J."/>
            <person name="Kim C.Y."/>
            <person name="Kim D.H."/>
            <person name="Kim S.W."/>
            <person name="Lee J."/>
        </authorList>
    </citation>
    <scope>NUCLEOTIDE SEQUENCE [LARGE SCALE GENOMIC DNA]</scope>
    <source>
        <strain evidence="1 2">HS21</strain>
    </source>
</reference>
<proteinExistence type="predicted"/>
<organism evidence="1 2">
    <name type="scientific">Cohnella abietis</name>
    <dbReference type="NCBI Taxonomy" id="2507935"/>
    <lineage>
        <taxon>Bacteria</taxon>
        <taxon>Bacillati</taxon>
        <taxon>Bacillota</taxon>
        <taxon>Bacilli</taxon>
        <taxon>Bacillales</taxon>
        <taxon>Paenibacillaceae</taxon>
        <taxon>Cohnella</taxon>
    </lineage>
</organism>
<evidence type="ECO:0000313" key="2">
    <source>
        <dbReference type="Proteomes" id="UP000289856"/>
    </source>
</evidence>
<dbReference type="SUPFAM" id="SSF141694">
    <property type="entry name" value="AF2212/PG0164-like"/>
    <property type="match status" value="1"/>
</dbReference>
<dbReference type="EMBL" id="AP019400">
    <property type="protein sequence ID" value="BBI33744.1"/>
    <property type="molecule type" value="Genomic_DNA"/>
</dbReference>
<protein>
    <recommendedName>
        <fullName evidence="3">DUF1905 domain-containing protein</fullName>
    </recommendedName>
</protein>
<dbReference type="AlphaFoldDB" id="A0A3T1D6Q3"/>
<dbReference type="RefSeq" id="WP_130609938.1">
    <property type="nucleotide sequence ID" value="NZ_AP019400.1"/>
</dbReference>
<name>A0A3T1D6Q3_9BACL</name>
<sequence length="149" mass="17103">MKIYRYKAEILKHDSMDAAYVTFPYSVEEEFSTKGQVKVKAIFDNTVEYRGSLANMGIGYHCLGITKKIRELIGKQPGDEISVEIQADNEPRIVDIPSDLEIQLQSHELTEVFSRLSYTKRKEYVEAVTSAKKPETRNNRITKVINDLK</sequence>
<dbReference type="Proteomes" id="UP000289856">
    <property type="component" value="Chromosome"/>
</dbReference>
<dbReference type="OrthoDB" id="9800461at2"/>
<evidence type="ECO:0000313" key="1">
    <source>
        <dbReference type="EMBL" id="BBI33744.1"/>
    </source>
</evidence>
<dbReference type="Pfam" id="PF08922">
    <property type="entry name" value="DUF1905"/>
    <property type="match status" value="1"/>
</dbReference>
<evidence type="ECO:0008006" key="3">
    <source>
        <dbReference type="Google" id="ProtNLM"/>
    </source>
</evidence>
<keyword evidence="2" id="KW-1185">Reference proteome</keyword>
<accession>A0A3T1D6Q3</accession>
<dbReference type="Pfam" id="PF13376">
    <property type="entry name" value="OmdA"/>
    <property type="match status" value="1"/>
</dbReference>
<dbReference type="Gene3D" id="2.40.30.100">
    <property type="entry name" value="AF2212/PG0164-like"/>
    <property type="match status" value="1"/>
</dbReference>
<dbReference type="InterPro" id="IPR015018">
    <property type="entry name" value="DUF1905"/>
</dbReference>
<dbReference type="KEGG" id="cohn:KCTCHS21_31430"/>
<dbReference type="InterPro" id="IPR037079">
    <property type="entry name" value="AF2212/PG0164-like_sf"/>
</dbReference>
<gene>
    <name evidence="1" type="ORF">KCTCHS21_31430</name>
</gene>